<feature type="compositionally biased region" description="Low complexity" evidence="2">
    <location>
        <begin position="503"/>
        <end position="515"/>
    </location>
</feature>
<dbReference type="SUPFAM" id="SSF52833">
    <property type="entry name" value="Thioredoxin-like"/>
    <property type="match status" value="3"/>
</dbReference>
<reference evidence="5 6" key="1">
    <citation type="submission" date="2020-04" db="EMBL/GenBank/DDBJ databases">
        <title>Perkinsus olseni comparative genomics.</title>
        <authorList>
            <person name="Bogema D.R."/>
        </authorList>
    </citation>
    <scope>NUCLEOTIDE SEQUENCE [LARGE SCALE GENOMIC DNA]</scope>
    <source>
        <strain evidence="5">00978-12</strain>
    </source>
</reference>
<feature type="chain" id="PRO_5029733823" description="Thioredoxin domain-containing protein" evidence="3">
    <location>
        <begin position="18"/>
        <end position="1403"/>
    </location>
</feature>
<dbReference type="OrthoDB" id="72053at2759"/>
<dbReference type="CDD" id="cd02995">
    <property type="entry name" value="PDI_a_PDI_a'_C"/>
    <property type="match status" value="1"/>
</dbReference>
<dbReference type="EMBL" id="JABANP010000038">
    <property type="protein sequence ID" value="KAF4694012.1"/>
    <property type="molecule type" value="Genomic_DNA"/>
</dbReference>
<dbReference type="Pfam" id="PF00085">
    <property type="entry name" value="Thioredoxin"/>
    <property type="match status" value="2"/>
</dbReference>
<dbReference type="InterPro" id="IPR013766">
    <property type="entry name" value="Thioredoxin_domain"/>
</dbReference>
<comment type="similarity">
    <text evidence="1">Belongs to the protein disulfide isomerase family.</text>
</comment>
<feature type="signal peptide" evidence="3">
    <location>
        <begin position="1"/>
        <end position="17"/>
    </location>
</feature>
<evidence type="ECO:0000256" key="2">
    <source>
        <dbReference type="SAM" id="MobiDB-lite"/>
    </source>
</evidence>
<dbReference type="GO" id="GO:0003756">
    <property type="term" value="F:protein disulfide isomerase activity"/>
    <property type="evidence" value="ECO:0007669"/>
    <property type="project" value="TreeGrafter"/>
</dbReference>
<dbReference type="Proteomes" id="UP000541610">
    <property type="component" value="Unassembled WGS sequence"/>
</dbReference>
<feature type="domain" description="Thioredoxin" evidence="4">
    <location>
        <begin position="303"/>
        <end position="435"/>
    </location>
</feature>
<dbReference type="GO" id="GO:0005783">
    <property type="term" value="C:endoplasmic reticulum"/>
    <property type="evidence" value="ECO:0007669"/>
    <property type="project" value="TreeGrafter"/>
</dbReference>
<feature type="compositionally biased region" description="Basic and acidic residues" evidence="2">
    <location>
        <begin position="440"/>
        <end position="462"/>
    </location>
</feature>
<organism evidence="5 6">
    <name type="scientific">Perkinsus olseni</name>
    <name type="common">Perkinsus atlanticus</name>
    <dbReference type="NCBI Taxonomy" id="32597"/>
    <lineage>
        <taxon>Eukaryota</taxon>
        <taxon>Sar</taxon>
        <taxon>Alveolata</taxon>
        <taxon>Perkinsozoa</taxon>
        <taxon>Perkinsea</taxon>
        <taxon>Perkinsida</taxon>
        <taxon>Perkinsidae</taxon>
        <taxon>Perkinsus</taxon>
    </lineage>
</organism>
<dbReference type="GO" id="GO:0006457">
    <property type="term" value="P:protein folding"/>
    <property type="evidence" value="ECO:0007669"/>
    <property type="project" value="TreeGrafter"/>
</dbReference>
<evidence type="ECO:0000256" key="1">
    <source>
        <dbReference type="ARBA" id="ARBA00006347"/>
    </source>
</evidence>
<dbReference type="Gene3D" id="3.40.50.12370">
    <property type="match status" value="1"/>
</dbReference>
<dbReference type="InterPro" id="IPR036249">
    <property type="entry name" value="Thioredoxin-like_sf"/>
</dbReference>
<keyword evidence="3" id="KW-0732">Signal</keyword>
<accession>A0A7J6PDE7</accession>
<dbReference type="PANTHER" id="PTHR18929">
    <property type="entry name" value="PROTEIN DISULFIDE ISOMERASE"/>
    <property type="match status" value="1"/>
</dbReference>
<name>A0A7J6PDE7_PEROL</name>
<proteinExistence type="inferred from homology"/>
<dbReference type="CDD" id="cd02961">
    <property type="entry name" value="PDI_a_family"/>
    <property type="match status" value="1"/>
</dbReference>
<sequence>MVKFISFFAAIAAVAFAAEKESKVHQLTDDNMEDFVKDAQFYAPWCGHCKKIAPEFEQAATELAEEVGEEKVALGEIDATEHKKMAEKYNIRGYPTLFWFVDGEESEYGGGRTAAEIKSWCVDMTGPAVKEISSRKLAEEEAGKRSDFTFYHVATDAEKPTVTVQHKGEEAVVCDDLTSDGLKKCLDNNELPLFGALDGESYGKYMSSGKGLVWGCFEQESSDDLEKVADEHRPLMNELAKEFKDQFAFTYIDTVQFKSAIEGMLGVTEFPTLAVNKKAGDKMKYLYTGEMTVPKVSEFLKGVLDGTIEPTLKSEPVPESQDEPVHVVVGSTLEGDVFQADKDVLFEIYAPWCGHCKKLAPEYEKVAKKIVKEGVEDMVVLAKMDGTANDSPVESISWDGFPTLYYVKAGESEPVKYDGPRDAKGIWKWIKKHHSNSDGLKERLAASKAAEKEEPEAEKGEELISMEPKPLRPSSLSVSSTATGSPCEGLFKEQLSDERSGVGEEQQQQAGEGEQPSFYILPSRQRFDMNFPFEGADCGVVEGSPTFTIGLLHLCELSSVETNAAGDTLHEEVSFGGEIRKSVRTRCGCIRSLSEREDGNVTWLPPQLRGSPVESLSLCPNRTSLSDLLARENQIISLPFGLLRLNNRASTAKAPTTPSKGCDILLNSVERLLEMLRRVPRRAGFFEASTGGGGGLDKSVVSICAERNCTTDSGRERLPLLGVRSILRDPTPPNLSDYHAILLLSSENWKIVVDWGLRLVGRGKNVLAIHFNKGSEAQAAEVYMSARRRARDVNPSVNFEMTIRPPCPSIVPIAVDLSKHCSILVMGDSGRKDTRYKEMVERCSGNVVIARCELPAEAPPIRDFVVGVGARDQEGARRALSMAFALAASTTGEARGARVYIIYIPVQPWQFGQEEDILSIGYKSTQLLSSVQDEIARLQSQYPGVKVTLKMGNPTDRMHVQHELVSTAERNGILLRLPSITDSQEGRGISCLYRSPPLLVLGGGHNIDSGELGSVASHMVDKAVAKLGLDRVSPADHPVAPYCQDLQQEAHQEEANGYEESPAGLVLAERSLLQRPIPSAVVTVPDVYTGGNSFASSGSDQEQQQQGYPLLGVRAVLGEPNPPRSSDYYSILLLSSENLECVIDWGLRLTRSGRTVLGVHFNKGTPQQAADFSIRAIRRAQEVNPGVEFEITVRPFVCLHHPHSGGVSRCAGNVIIARSELALKASAVRDFVVGVGARDQEGALRALSMAFALARAAGDGRGAQRINNLCIDGRMHTEDTKDGHCRYQSSRGSSVSRRISCPSDIRDTVKRLEAQHPGVKVALKMGNPTDRMHVQDELLSTAERNGDCGELGSVTSQFVDKGRKRSLQGVTVAVAKLGLDAGGSVPTLLHPVAPAFTHQAPNH</sequence>
<evidence type="ECO:0000259" key="4">
    <source>
        <dbReference type="PROSITE" id="PS51352"/>
    </source>
</evidence>
<feature type="domain" description="Thioredoxin" evidence="4">
    <location>
        <begin position="7"/>
        <end position="142"/>
    </location>
</feature>
<gene>
    <name evidence="5" type="ORF">FOZ60_009449</name>
</gene>
<dbReference type="GO" id="GO:0034976">
    <property type="term" value="P:response to endoplasmic reticulum stress"/>
    <property type="evidence" value="ECO:0007669"/>
    <property type="project" value="TreeGrafter"/>
</dbReference>
<dbReference type="CDD" id="cd02982">
    <property type="entry name" value="PDI_b'_family"/>
    <property type="match status" value="1"/>
</dbReference>
<feature type="compositionally biased region" description="Low complexity" evidence="2">
    <location>
        <begin position="472"/>
        <end position="486"/>
    </location>
</feature>
<dbReference type="Gene3D" id="3.40.30.10">
    <property type="entry name" value="Glutaredoxin"/>
    <property type="match status" value="3"/>
</dbReference>
<protein>
    <recommendedName>
        <fullName evidence="4">Thioredoxin domain-containing protein</fullName>
    </recommendedName>
</protein>
<feature type="compositionally biased region" description="Basic and acidic residues" evidence="2">
    <location>
        <begin position="490"/>
        <end position="502"/>
    </location>
</feature>
<comment type="caution">
    <text evidence="5">The sequence shown here is derived from an EMBL/GenBank/DDBJ whole genome shotgun (WGS) entry which is preliminary data.</text>
</comment>
<evidence type="ECO:0000256" key="3">
    <source>
        <dbReference type="SAM" id="SignalP"/>
    </source>
</evidence>
<dbReference type="Pfam" id="PF13848">
    <property type="entry name" value="Thioredoxin_6"/>
    <property type="match status" value="1"/>
</dbReference>
<feature type="region of interest" description="Disordered" evidence="2">
    <location>
        <begin position="440"/>
        <end position="515"/>
    </location>
</feature>
<evidence type="ECO:0000313" key="5">
    <source>
        <dbReference type="EMBL" id="KAF4694012.1"/>
    </source>
</evidence>
<dbReference type="PROSITE" id="PS51352">
    <property type="entry name" value="THIOREDOXIN_2"/>
    <property type="match status" value="2"/>
</dbReference>
<evidence type="ECO:0000313" key="6">
    <source>
        <dbReference type="Proteomes" id="UP000541610"/>
    </source>
</evidence>